<comment type="subcellular location">
    <subcellularLocation>
        <location evidence="1">Cell membrane</location>
        <topology evidence="1">Multi-pass membrane protein</topology>
    </subcellularLocation>
</comment>
<proteinExistence type="predicted"/>
<dbReference type="InterPro" id="IPR050448">
    <property type="entry name" value="OpgB/LTA_synthase_biosynth"/>
</dbReference>
<dbReference type="InterPro" id="IPR000917">
    <property type="entry name" value="Sulfatase_N"/>
</dbReference>
<protein>
    <submittedName>
        <fullName evidence="8">LTA synthase family protein</fullName>
        <ecNumber evidence="8">2.7.8.-</ecNumber>
    </submittedName>
</protein>
<dbReference type="RefSeq" id="WP_027952051.1">
    <property type="nucleotide sequence ID" value="NZ_JADU01000010.1"/>
</dbReference>
<evidence type="ECO:0000256" key="3">
    <source>
        <dbReference type="ARBA" id="ARBA00022692"/>
    </source>
</evidence>
<gene>
    <name evidence="8" type="ORF">ACFFK8_05265</name>
</gene>
<evidence type="ECO:0000256" key="6">
    <source>
        <dbReference type="SAM" id="Phobius"/>
    </source>
</evidence>
<dbReference type="PANTHER" id="PTHR47371">
    <property type="entry name" value="LIPOTEICHOIC ACID SYNTHASE"/>
    <property type="match status" value="1"/>
</dbReference>
<keyword evidence="9" id="KW-1185">Reference proteome</keyword>
<dbReference type="Pfam" id="PF00884">
    <property type="entry name" value="Sulfatase"/>
    <property type="match status" value="1"/>
</dbReference>
<dbReference type="InterPro" id="IPR012160">
    <property type="entry name" value="LtaS-like"/>
</dbReference>
<feature type="transmembrane region" description="Helical" evidence="6">
    <location>
        <begin position="135"/>
        <end position="157"/>
    </location>
</feature>
<dbReference type="Proteomes" id="UP001589688">
    <property type="component" value="Unassembled WGS sequence"/>
</dbReference>
<dbReference type="EC" id="2.7.8.-" evidence="8"/>
<feature type="domain" description="Sulfatase N-terminal" evidence="7">
    <location>
        <begin position="273"/>
        <end position="535"/>
    </location>
</feature>
<evidence type="ECO:0000313" key="8">
    <source>
        <dbReference type="EMBL" id="MFB9897225.1"/>
    </source>
</evidence>
<evidence type="ECO:0000256" key="5">
    <source>
        <dbReference type="ARBA" id="ARBA00023136"/>
    </source>
</evidence>
<sequence length="617" mass="68722">MNKKILLLLTIFVLWAALMMLQKPVFLLLYAGGLAQTFSVVWHGLPLDFSMAGYLSALPGLLLLVSALPLRALHSARAECWLGRLLQGWLALGSLLVSLAFVANCALYGYWRFPLDATPIFFITSSPADAMASVAWWQAVGGVAAVAVAAAFMAWAFRKACRFFLPAALAPARWWGVPLMLVVVAALFLPIRGGFSVATMNTGKAYFSDNETLNHAAVNPLFSFLESVSHQEDFKSQYRYMDDGRAQALVGQLNRLDTAAATPDTCVLAVERPDVYLIVLESFSDTLTRQPGITPTLNRLKREGLWFSHFYANSFRTDRGLLSILQGYPAPATVSLMKFPRKTAAIPSLGENLSRVLGYRLHYYYGGDADFTNMRSFLVNQGFSRITEDVDFPVSARVSKWGVPDHLLFRRVEADLARERPTNRPTLRVIQTSSSHEPFDVPYHHHADKVLNAFAYADSCVGGFVGYLKRSGRWRRSLVVLVPDHLGAWPADADNFKPWRFHIPLIWMGGAVGRPSVIGTYGSQQDIMATLFNQLNGGRRHPAYRGTPFSKDLFNPAVPHYAFFMMNDGFGLAHAQGSVVYDHKLQRKVYGHGPQQSLWLDYGKALTQILFDDIAQR</sequence>
<evidence type="ECO:0000313" key="9">
    <source>
        <dbReference type="Proteomes" id="UP001589688"/>
    </source>
</evidence>
<keyword evidence="8" id="KW-0808">Transferase</keyword>
<evidence type="ECO:0000256" key="4">
    <source>
        <dbReference type="ARBA" id="ARBA00022989"/>
    </source>
</evidence>
<evidence type="ECO:0000259" key="7">
    <source>
        <dbReference type="Pfam" id="PF00884"/>
    </source>
</evidence>
<keyword evidence="4 6" id="KW-1133">Transmembrane helix</keyword>
<organism evidence="8 9">
    <name type="scientific">Hallella seregens ATCC 51272</name>
    <dbReference type="NCBI Taxonomy" id="1336250"/>
    <lineage>
        <taxon>Bacteria</taxon>
        <taxon>Pseudomonadati</taxon>
        <taxon>Bacteroidota</taxon>
        <taxon>Bacteroidia</taxon>
        <taxon>Bacteroidales</taxon>
        <taxon>Prevotellaceae</taxon>
        <taxon>Hallella</taxon>
    </lineage>
</organism>
<keyword evidence="3 6" id="KW-0812">Transmembrane</keyword>
<dbReference type="PANTHER" id="PTHR47371:SF3">
    <property type="entry name" value="PHOSPHOGLYCEROL TRANSFERASE I"/>
    <property type="match status" value="1"/>
</dbReference>
<keyword evidence="2" id="KW-1003">Cell membrane</keyword>
<dbReference type="GO" id="GO:0016740">
    <property type="term" value="F:transferase activity"/>
    <property type="evidence" value="ECO:0007669"/>
    <property type="project" value="UniProtKB-KW"/>
</dbReference>
<feature type="transmembrane region" description="Helical" evidence="6">
    <location>
        <begin position="85"/>
        <end position="111"/>
    </location>
</feature>
<feature type="transmembrane region" description="Helical" evidence="6">
    <location>
        <begin position="51"/>
        <end position="73"/>
    </location>
</feature>
<dbReference type="InterPro" id="IPR017850">
    <property type="entry name" value="Alkaline_phosphatase_core_sf"/>
</dbReference>
<evidence type="ECO:0000256" key="2">
    <source>
        <dbReference type="ARBA" id="ARBA00022475"/>
    </source>
</evidence>
<dbReference type="PIRSF" id="PIRSF005091">
    <property type="entry name" value="Mmb_sulf_HI1246"/>
    <property type="match status" value="1"/>
</dbReference>
<name>A0ABV5ZIT4_9BACT</name>
<dbReference type="Gene3D" id="3.40.720.10">
    <property type="entry name" value="Alkaline Phosphatase, subunit A"/>
    <property type="match status" value="1"/>
</dbReference>
<evidence type="ECO:0000256" key="1">
    <source>
        <dbReference type="ARBA" id="ARBA00004651"/>
    </source>
</evidence>
<comment type="caution">
    <text evidence="8">The sequence shown here is derived from an EMBL/GenBank/DDBJ whole genome shotgun (WGS) entry which is preliminary data.</text>
</comment>
<dbReference type="CDD" id="cd16015">
    <property type="entry name" value="LTA_synthase"/>
    <property type="match status" value="1"/>
</dbReference>
<accession>A0ABV5ZIT4</accession>
<dbReference type="EMBL" id="JBHLZF010000001">
    <property type="protein sequence ID" value="MFB9897225.1"/>
    <property type="molecule type" value="Genomic_DNA"/>
</dbReference>
<keyword evidence="5 6" id="KW-0472">Membrane</keyword>
<reference evidence="8 9" key="1">
    <citation type="submission" date="2024-09" db="EMBL/GenBank/DDBJ databases">
        <authorList>
            <person name="Sun Q."/>
            <person name="Mori K."/>
        </authorList>
    </citation>
    <scope>NUCLEOTIDE SEQUENCE [LARGE SCALE GENOMIC DNA]</scope>
    <source>
        <strain evidence="8 9">ATCC 51272</strain>
    </source>
</reference>
<feature type="transmembrane region" description="Helical" evidence="6">
    <location>
        <begin position="169"/>
        <end position="191"/>
    </location>
</feature>
<dbReference type="SUPFAM" id="SSF53649">
    <property type="entry name" value="Alkaline phosphatase-like"/>
    <property type="match status" value="1"/>
</dbReference>